<accession>A0A7S4G0P4</accession>
<organism evidence="1">
    <name type="scientific">Eutreptiella gymnastica</name>
    <dbReference type="NCBI Taxonomy" id="73025"/>
    <lineage>
        <taxon>Eukaryota</taxon>
        <taxon>Discoba</taxon>
        <taxon>Euglenozoa</taxon>
        <taxon>Euglenida</taxon>
        <taxon>Spirocuta</taxon>
        <taxon>Euglenophyceae</taxon>
        <taxon>Eutreptiales</taxon>
        <taxon>Eutreptiaceae</taxon>
        <taxon>Eutreptiella</taxon>
    </lineage>
</organism>
<sequence>MKARFTLLKAGEGRVKAVQMLAEQSGAMSSVFVYQRSAIRMRSSYIHMHRWIVCLRKFVCMNLRELHRISDHFECEIWLVQLGAKLPHNFCHKWPLGTFSNSVIVTQTCTVQALHSILR</sequence>
<evidence type="ECO:0000313" key="1">
    <source>
        <dbReference type="EMBL" id="CAE0821336.1"/>
    </source>
</evidence>
<reference evidence="1" key="1">
    <citation type="submission" date="2021-01" db="EMBL/GenBank/DDBJ databases">
        <authorList>
            <person name="Corre E."/>
            <person name="Pelletier E."/>
            <person name="Niang G."/>
            <person name="Scheremetjew M."/>
            <person name="Finn R."/>
            <person name="Kale V."/>
            <person name="Holt S."/>
            <person name="Cochrane G."/>
            <person name="Meng A."/>
            <person name="Brown T."/>
            <person name="Cohen L."/>
        </authorList>
    </citation>
    <scope>NUCLEOTIDE SEQUENCE</scope>
    <source>
        <strain evidence="1">CCMP1594</strain>
    </source>
</reference>
<protein>
    <submittedName>
        <fullName evidence="1">Uncharacterized protein</fullName>
    </submittedName>
</protein>
<name>A0A7S4G0P4_9EUGL</name>
<dbReference type="AlphaFoldDB" id="A0A7S4G0P4"/>
<dbReference type="EMBL" id="HBJA01093697">
    <property type="protein sequence ID" value="CAE0821336.1"/>
    <property type="molecule type" value="Transcribed_RNA"/>
</dbReference>
<gene>
    <name evidence="1" type="ORF">EGYM00163_LOCUS32509</name>
</gene>
<proteinExistence type="predicted"/>